<feature type="domain" description="Transposase IS204/IS1001/IS1096/IS1165 DDE" evidence="1">
    <location>
        <begin position="152"/>
        <end position="390"/>
    </location>
</feature>
<gene>
    <name evidence="4" type="ORF">QTL97_18450</name>
</gene>
<keyword evidence="5" id="KW-1185">Reference proteome</keyword>
<reference evidence="4 5" key="1">
    <citation type="submission" date="2023-06" db="EMBL/GenBank/DDBJ databases">
        <title>Sporosarcina sp. nov., isolated from Korean traditional fermented seafood 'Jeotgal'.</title>
        <authorList>
            <person name="Yang A.I."/>
            <person name="Shin N.-R."/>
        </authorList>
    </citation>
    <scope>NUCLEOTIDE SEQUENCE [LARGE SCALE GENOMIC DNA]</scope>
    <source>
        <strain evidence="4 5">KCTC43456</strain>
    </source>
</reference>
<accession>A0AAW9AF80</accession>
<dbReference type="NCBIfam" id="NF033550">
    <property type="entry name" value="transpos_ISL3"/>
    <property type="match status" value="1"/>
</dbReference>
<evidence type="ECO:0000259" key="2">
    <source>
        <dbReference type="Pfam" id="PF13542"/>
    </source>
</evidence>
<feature type="domain" description="Transposase IS204/IS1001/IS1096/IS1165 helix-turn-helix" evidence="2">
    <location>
        <begin position="88"/>
        <end position="137"/>
    </location>
</feature>
<evidence type="ECO:0000259" key="3">
    <source>
        <dbReference type="Pfam" id="PF14690"/>
    </source>
</evidence>
<organism evidence="4 5">
    <name type="scientific">Sporosarcina thermotolerans</name>
    <dbReference type="NCBI Taxonomy" id="633404"/>
    <lineage>
        <taxon>Bacteria</taxon>
        <taxon>Bacillati</taxon>
        <taxon>Bacillota</taxon>
        <taxon>Bacilli</taxon>
        <taxon>Bacillales</taxon>
        <taxon>Caryophanaceae</taxon>
        <taxon>Sporosarcina</taxon>
    </lineage>
</organism>
<evidence type="ECO:0000313" key="5">
    <source>
        <dbReference type="Proteomes" id="UP001271648"/>
    </source>
</evidence>
<dbReference type="Proteomes" id="UP001271648">
    <property type="component" value="Unassembled WGS sequence"/>
</dbReference>
<evidence type="ECO:0000313" key="4">
    <source>
        <dbReference type="EMBL" id="MDW0118885.1"/>
    </source>
</evidence>
<dbReference type="InterPro" id="IPR002560">
    <property type="entry name" value="Transposase_DDE"/>
</dbReference>
<dbReference type="InterPro" id="IPR029261">
    <property type="entry name" value="Transposase_Znf"/>
</dbReference>
<dbReference type="EMBL" id="JAUBDJ010000024">
    <property type="protein sequence ID" value="MDW0118885.1"/>
    <property type="molecule type" value="Genomic_DNA"/>
</dbReference>
<dbReference type="Pfam" id="PF01610">
    <property type="entry name" value="DDE_Tnp_ISL3"/>
    <property type="match status" value="1"/>
</dbReference>
<sequence>MHMNSNMNIPGLKDVNIEKIEEVGERTALHVSLPRKPHKCPACGAMTTKIHDYRIQKIKHLKWFERLTVLFYKRRRYACSCGKRFSETSPFVDKYQRYTKEWNQVVQVRSVKAKTFKEAGEVLGTSSSTVIRRFKEVAKKQMKSGVRLPKAIAIDEYKGDTDAGTYQLIIADAETHEPLDILPNRRKETIKDYLCQYGTDVELVVMDMNPSFKAAVKKALGRPVIVADRFHFCRYIYWALDEVRRKVQKEWHAYDRKKCKRMRHVLYKRIEKLTEKNRWYLDRYLGMSDELKKAYELKEAYCEWFDWAKNAEDLVEVKNRLEAFYRKVEKAGIPAFSRAIQTFKNWQVEILNSFGFKYSNGFLEGINNKTKVMKRNAYGFRRFDHFKAKILLNIRYKEIGVHLG</sequence>
<proteinExistence type="predicted"/>
<dbReference type="InterPro" id="IPR032877">
    <property type="entry name" value="Transposase_HTH"/>
</dbReference>
<dbReference type="PANTHER" id="PTHR33498">
    <property type="entry name" value="TRANSPOSASE FOR INSERTION SEQUENCE ELEMENT IS1557"/>
    <property type="match status" value="1"/>
</dbReference>
<dbReference type="InterPro" id="IPR047951">
    <property type="entry name" value="Transpos_ISL3"/>
</dbReference>
<name>A0AAW9AF80_9BACL</name>
<protein>
    <submittedName>
        <fullName evidence="4">ISL3 family transposase</fullName>
    </submittedName>
</protein>
<dbReference type="RefSeq" id="WP_317941406.1">
    <property type="nucleotide sequence ID" value="NZ_JAUBDJ010000024.1"/>
</dbReference>
<comment type="caution">
    <text evidence="4">The sequence shown here is derived from an EMBL/GenBank/DDBJ whole genome shotgun (WGS) entry which is preliminary data.</text>
</comment>
<dbReference type="Pfam" id="PF13542">
    <property type="entry name" value="HTH_Tnp_ISL3"/>
    <property type="match status" value="1"/>
</dbReference>
<dbReference type="AlphaFoldDB" id="A0AAW9AF80"/>
<evidence type="ECO:0000259" key="1">
    <source>
        <dbReference type="Pfam" id="PF01610"/>
    </source>
</evidence>
<feature type="domain" description="Transposase IS204/IS1001/IS1096/IS1165 zinc-finger" evidence="3">
    <location>
        <begin position="36"/>
        <end position="81"/>
    </location>
</feature>
<dbReference type="PANTHER" id="PTHR33498:SF1">
    <property type="entry name" value="TRANSPOSASE FOR INSERTION SEQUENCE ELEMENT IS1557"/>
    <property type="match status" value="1"/>
</dbReference>
<dbReference type="Pfam" id="PF14690">
    <property type="entry name" value="Zn_ribbon_ISL3"/>
    <property type="match status" value="1"/>
</dbReference>